<protein>
    <submittedName>
        <fullName evidence="4">Uncharacterized protein LOC116290888 isoform X1</fullName>
    </submittedName>
</protein>
<name>A0A6P8HDV9_ACTTE</name>
<evidence type="ECO:0000313" key="3">
    <source>
        <dbReference type="Proteomes" id="UP000515163"/>
    </source>
</evidence>
<gene>
    <name evidence="4" type="primary">LOC116290888</name>
</gene>
<accession>A0A6P8HDV9</accession>
<keyword evidence="1" id="KW-0175">Coiled coil</keyword>
<feature type="compositionally biased region" description="Polar residues" evidence="2">
    <location>
        <begin position="250"/>
        <end position="259"/>
    </location>
</feature>
<dbReference type="KEGG" id="aten:116290888"/>
<dbReference type="AlphaFoldDB" id="A0A6P8HDV9"/>
<evidence type="ECO:0000313" key="4">
    <source>
        <dbReference type="RefSeq" id="XP_031553866.1"/>
    </source>
</evidence>
<feature type="compositionally biased region" description="Basic and acidic residues" evidence="2">
    <location>
        <begin position="268"/>
        <end position="283"/>
    </location>
</feature>
<dbReference type="OrthoDB" id="10328885at2759"/>
<evidence type="ECO:0000256" key="2">
    <source>
        <dbReference type="SAM" id="MobiDB-lite"/>
    </source>
</evidence>
<feature type="compositionally biased region" description="Basic and acidic residues" evidence="2">
    <location>
        <begin position="186"/>
        <end position="205"/>
    </location>
</feature>
<sequence>MQSSIIKEISSKKYIAEKLEKLVSEREEMNDASLDASRYKGDVCKFLESLPEDEFIKILGRLVKEMQEPEGYGGNCPQDLENQDATDKSNLAPNNNLKNMLKKEKAKVEHFGNQGQPATVTGKYPEVLENQDATDTGHLGPNNLKDLSTKENTVQVEHFGNQVQPATDTGNCPKDLENQDATTGYHGRDIRDNLSTCHDESEGQAKHHRDRQPWEFPPTGKSHSLTPQKDAKDHGLPVKSAHNENKDSDSVNTRSTSESFVPLDEEPFDPKGSRVDSGTDDRQLGSTTPIEACADNNRKILHASEHVQTLDPGSKIFHSEPHNACTRSRVQDVQAQLPEQPNLQNLHVFELLVPQLVETVCNNSKVALAQANRETQNVDIQGTSCSNCNALQEENDHLEDEVATLNEKVEQMQEQITELEESLSNQDYEIRILKQQNQQLLMQFASCEETIKSQHEDKKDDKKIIDLLIERNKKWQEELNLANKRAFEFALKREEEFDALLMTMKDRTKDIEKVKRKAMAEKEENKVLKAKIKEWDERWKERKKDEKGAIQGQRSLRQELSALQYRLGLRFFADDVEENDFDRQQDDDVVD</sequence>
<feature type="compositionally biased region" description="Polar residues" evidence="2">
    <location>
        <begin position="161"/>
        <end position="170"/>
    </location>
</feature>
<dbReference type="GeneID" id="116290888"/>
<evidence type="ECO:0000256" key="1">
    <source>
        <dbReference type="SAM" id="Coils"/>
    </source>
</evidence>
<dbReference type="RefSeq" id="XP_031553866.1">
    <property type="nucleotide sequence ID" value="XM_031698006.1"/>
</dbReference>
<dbReference type="Proteomes" id="UP000515163">
    <property type="component" value="Unplaced"/>
</dbReference>
<keyword evidence="3" id="KW-1185">Reference proteome</keyword>
<reference evidence="4" key="1">
    <citation type="submission" date="2025-08" db="UniProtKB">
        <authorList>
            <consortium name="RefSeq"/>
        </authorList>
    </citation>
    <scope>IDENTIFICATION</scope>
    <source>
        <tissue evidence="4">Tentacle</tissue>
    </source>
</reference>
<feature type="coiled-coil region" evidence="1">
    <location>
        <begin position="465"/>
        <end position="538"/>
    </location>
</feature>
<feature type="compositionally biased region" description="Basic and acidic residues" evidence="2">
    <location>
        <begin position="229"/>
        <end position="249"/>
    </location>
</feature>
<proteinExistence type="predicted"/>
<organism evidence="3 4">
    <name type="scientific">Actinia tenebrosa</name>
    <name type="common">Australian red waratah sea anemone</name>
    <dbReference type="NCBI Taxonomy" id="6105"/>
    <lineage>
        <taxon>Eukaryota</taxon>
        <taxon>Metazoa</taxon>
        <taxon>Cnidaria</taxon>
        <taxon>Anthozoa</taxon>
        <taxon>Hexacorallia</taxon>
        <taxon>Actiniaria</taxon>
        <taxon>Actiniidae</taxon>
        <taxon>Actinia</taxon>
    </lineage>
</organism>
<feature type="region of interest" description="Disordered" evidence="2">
    <location>
        <begin position="68"/>
        <end position="94"/>
    </location>
</feature>
<feature type="coiled-coil region" evidence="1">
    <location>
        <begin position="388"/>
        <end position="436"/>
    </location>
</feature>
<dbReference type="InParanoid" id="A0A6P8HDV9"/>
<feature type="region of interest" description="Disordered" evidence="2">
    <location>
        <begin position="161"/>
        <end position="288"/>
    </location>
</feature>